<dbReference type="FunFam" id="2.40.50.140:FF:000103">
    <property type="entry name" value="protein RRP5 homolog"/>
    <property type="match status" value="1"/>
</dbReference>
<dbReference type="CDD" id="cd05688">
    <property type="entry name" value="S1_RPS1_repeat_ec3"/>
    <property type="match status" value="1"/>
</dbReference>
<comment type="caution">
    <text evidence="11">The sequence shown here is derived from an EMBL/GenBank/DDBJ whole genome shotgun (WGS) entry which is preliminary data.</text>
</comment>
<dbReference type="GO" id="GO:0003729">
    <property type="term" value="F:mRNA binding"/>
    <property type="evidence" value="ECO:0007669"/>
    <property type="project" value="TreeGrafter"/>
</dbReference>
<keyword evidence="4 11" id="KW-0689">Ribosomal protein</keyword>
<dbReference type="SMART" id="SM00316">
    <property type="entry name" value="S1"/>
    <property type="match status" value="6"/>
</dbReference>
<dbReference type="NCBIfam" id="NF004953">
    <property type="entry name" value="PRK06299.1-3"/>
    <property type="match status" value="1"/>
</dbReference>
<evidence type="ECO:0000256" key="9">
    <source>
        <dbReference type="SAM" id="MobiDB-lite"/>
    </source>
</evidence>
<dbReference type="PANTHER" id="PTHR10724">
    <property type="entry name" value="30S RIBOSOMAL PROTEIN S1"/>
    <property type="match status" value="1"/>
</dbReference>
<dbReference type="Pfam" id="PF00575">
    <property type="entry name" value="S1"/>
    <property type="match status" value="6"/>
</dbReference>
<evidence type="ECO:0000256" key="8">
    <source>
        <dbReference type="ARBA" id="ARBA00035517"/>
    </source>
</evidence>
<evidence type="ECO:0000313" key="14">
    <source>
        <dbReference type="Proteomes" id="UP000321621"/>
    </source>
</evidence>
<feature type="compositionally biased region" description="Basic and acidic residues" evidence="9">
    <location>
        <begin position="600"/>
        <end position="611"/>
    </location>
</feature>
<dbReference type="Proteomes" id="UP000266691">
    <property type="component" value="Unassembled WGS sequence"/>
</dbReference>
<accession>A0A3A1NL38</accession>
<protein>
    <recommendedName>
        <fullName evidence="7">Small ribosomal subunit protein bS1</fullName>
    </recommendedName>
    <alternativeName>
        <fullName evidence="8">30S ribosomal protein S1</fullName>
    </alternativeName>
</protein>
<evidence type="ECO:0000313" key="13">
    <source>
        <dbReference type="Proteomes" id="UP000266691"/>
    </source>
</evidence>
<dbReference type="CDD" id="cd05687">
    <property type="entry name" value="S1_RPS1_repeat_ec1_hs1"/>
    <property type="match status" value="1"/>
</dbReference>
<comment type="function">
    <text evidence="6">Binds mRNA; thus facilitating recognition of the initiation point. It is needed to translate mRNA with a short Shine-Dalgarno (SD) purine-rich sequence.</text>
</comment>
<feature type="region of interest" description="Disordered" evidence="9">
    <location>
        <begin position="569"/>
        <end position="611"/>
    </location>
</feature>
<evidence type="ECO:0000256" key="2">
    <source>
        <dbReference type="ARBA" id="ARBA00022737"/>
    </source>
</evidence>
<evidence type="ECO:0000259" key="10">
    <source>
        <dbReference type="PROSITE" id="PS50126"/>
    </source>
</evidence>
<evidence type="ECO:0000313" key="12">
    <source>
        <dbReference type="EMBL" id="TXJ95889.1"/>
    </source>
</evidence>
<dbReference type="SUPFAM" id="SSF50249">
    <property type="entry name" value="Nucleic acid-binding proteins"/>
    <property type="match status" value="6"/>
</dbReference>
<dbReference type="CDD" id="cd04465">
    <property type="entry name" value="S1_RPS1_repeat_ec2_hs2"/>
    <property type="match status" value="1"/>
</dbReference>
<feature type="domain" description="S1 motif" evidence="10">
    <location>
        <begin position="323"/>
        <end position="393"/>
    </location>
</feature>
<evidence type="ECO:0000256" key="1">
    <source>
        <dbReference type="ARBA" id="ARBA00006767"/>
    </source>
</evidence>
<gene>
    <name evidence="11" type="ORF">D2V05_07975</name>
    <name evidence="12" type="ORF">FQ017_07905</name>
</gene>
<dbReference type="PANTHER" id="PTHR10724:SF7">
    <property type="entry name" value="SMALL RIBOSOMAL SUBUNIT PROTEIN BS1C"/>
    <property type="match status" value="1"/>
</dbReference>
<dbReference type="EMBL" id="QXFI01000020">
    <property type="protein sequence ID" value="RIV45012.1"/>
    <property type="molecule type" value="Genomic_DNA"/>
</dbReference>
<reference evidence="11 13" key="1">
    <citation type="submission" date="2018-08" db="EMBL/GenBank/DDBJ databases">
        <title>Proposal of Muricauda 72 sp.nov. and Muricauda NH166 sp.nov., isolated from seawater.</title>
        <authorList>
            <person name="Cheng H."/>
            <person name="Wu Y.-H."/>
            <person name="Guo L.-L."/>
            <person name="Xu X.-W."/>
        </authorList>
    </citation>
    <scope>NUCLEOTIDE SEQUENCE [LARGE SCALE GENOMIC DNA]</scope>
    <source>
        <strain evidence="11 13">72</strain>
    </source>
</reference>
<feature type="domain" description="S1 motif" evidence="10">
    <location>
        <begin position="497"/>
        <end position="562"/>
    </location>
</feature>
<dbReference type="PRINTS" id="PR00681">
    <property type="entry name" value="RIBOSOMALS1"/>
</dbReference>
<keyword evidence="14" id="KW-1185">Reference proteome</keyword>
<proteinExistence type="inferred from homology"/>
<keyword evidence="5" id="KW-0687">Ribonucleoprotein</keyword>
<keyword evidence="2" id="KW-0677">Repeat</keyword>
<evidence type="ECO:0000313" key="11">
    <source>
        <dbReference type="EMBL" id="RIV45012.1"/>
    </source>
</evidence>
<dbReference type="AlphaFoldDB" id="A0A3A1NL38"/>
<dbReference type="FunFam" id="2.40.50.140:FF:000110">
    <property type="entry name" value="30S ribosomal protein S1"/>
    <property type="match status" value="1"/>
</dbReference>
<feature type="domain" description="S1 motif" evidence="10">
    <location>
        <begin position="238"/>
        <end position="306"/>
    </location>
</feature>
<dbReference type="GO" id="GO:0006412">
    <property type="term" value="P:translation"/>
    <property type="evidence" value="ECO:0007669"/>
    <property type="project" value="TreeGrafter"/>
</dbReference>
<feature type="compositionally biased region" description="Low complexity" evidence="9">
    <location>
        <begin position="8"/>
        <end position="18"/>
    </location>
</feature>
<dbReference type="InterPro" id="IPR003029">
    <property type="entry name" value="S1_domain"/>
</dbReference>
<feature type="region of interest" description="Disordered" evidence="9">
    <location>
        <begin position="1"/>
        <end position="26"/>
    </location>
</feature>
<evidence type="ECO:0000256" key="4">
    <source>
        <dbReference type="ARBA" id="ARBA00022980"/>
    </source>
</evidence>
<evidence type="ECO:0000256" key="5">
    <source>
        <dbReference type="ARBA" id="ARBA00023274"/>
    </source>
</evidence>
<organism evidence="11 13">
    <name type="scientific">Flagellimonas pelagia</name>
    <dbReference type="NCBI Taxonomy" id="2306998"/>
    <lineage>
        <taxon>Bacteria</taxon>
        <taxon>Pseudomonadati</taxon>
        <taxon>Bacteroidota</taxon>
        <taxon>Flavobacteriia</taxon>
        <taxon>Flavobacteriales</taxon>
        <taxon>Flavobacteriaceae</taxon>
        <taxon>Flagellimonas</taxon>
    </lineage>
</organism>
<reference evidence="12 14" key="2">
    <citation type="submission" date="2019-07" db="EMBL/GenBank/DDBJ databases">
        <title>Draft genome of two Muricauda strains isolated from deep sea.</title>
        <authorList>
            <person name="Sun C."/>
        </authorList>
    </citation>
    <scope>NUCLEOTIDE SEQUENCE [LARGE SCALE GENOMIC DNA]</scope>
    <source>
        <strain evidence="12 14">72</strain>
    </source>
</reference>
<keyword evidence="3" id="KW-0694">RNA-binding</keyword>
<dbReference type="Proteomes" id="UP000321621">
    <property type="component" value="Unassembled WGS sequence"/>
</dbReference>
<feature type="domain" description="S1 motif" evidence="10">
    <location>
        <begin position="410"/>
        <end position="480"/>
    </location>
</feature>
<dbReference type="GO" id="GO:0003735">
    <property type="term" value="F:structural constituent of ribosome"/>
    <property type="evidence" value="ECO:0007669"/>
    <property type="project" value="TreeGrafter"/>
</dbReference>
<dbReference type="InterPro" id="IPR035104">
    <property type="entry name" value="Ribosomal_protein_S1-like"/>
</dbReference>
<dbReference type="RefSeq" id="WP_119647149.1">
    <property type="nucleotide sequence ID" value="NZ_QXFI01000020.1"/>
</dbReference>
<dbReference type="OrthoDB" id="9804077at2"/>
<dbReference type="InterPro" id="IPR050437">
    <property type="entry name" value="Ribos_protein_bS1-like"/>
</dbReference>
<sequence>MAEEKATVEATETAATTEVKVETQAQQDPKEFLDNFDWEKYEEGIERVDDSKLKEFENLVEENFVDTADEEVVEGTVVHMTDREAIIDINAKSEGVISLNEFRYNPDLKVGDKVEVLIDIREDKTGQLVLSHRKARTIKAWDRVNNAHDKEEIVQGYVKCRTKGGMIVDVFGIEAFLPGSQIDVKPIRDYDQYVGKTMEFKVVKINHEFKNVVVSHKALIEADIEEQKKEIIGQLEKGQVLEGVVKNITSYGVFIDLGGVDGLIHITDLSWSRINHPNEVVELDQKLNVVILDFDDNKSRIQLGLKQLEKHPWDALGDEIKVGDKVKGKVVVIADYGAFIEVADGVEGLIHVSEMSWSTHLRSAQDFVNVGDEVEAVVLTLDREERKMSLGIKQLTPDPWTDITSKYPVGSKHKGIVRNFTNFGVFVELEEGIDGLIYISDLSWTKKIKHPSEFVAVGDTLEVEVLELDVEGRKLSLGHKQTTANPWDKYSEDFGEGTVHTASIAEVVDKGATINFNEDIVGFVPSRHMEKEDGKKLVKGETAEFKIIEFNKDFKRVVASHTAIFREQEEKNVKAAKSRSTSSDEAAPTLGDANAQLQALKDKMEAAAKKK</sequence>
<comment type="similarity">
    <text evidence="1">Belongs to the bacterial ribosomal protein bS1 family.</text>
</comment>
<dbReference type="FunFam" id="2.40.50.140:FF:000011">
    <property type="entry name" value="30S ribosomal protein S1"/>
    <property type="match status" value="1"/>
</dbReference>
<dbReference type="PROSITE" id="PS50126">
    <property type="entry name" value="S1"/>
    <property type="match status" value="6"/>
</dbReference>
<dbReference type="FunFam" id="2.40.50.140:FF:000051">
    <property type="entry name" value="RNA-binding transcriptional accessory protein"/>
    <property type="match status" value="1"/>
</dbReference>
<dbReference type="InterPro" id="IPR012340">
    <property type="entry name" value="NA-bd_OB-fold"/>
</dbReference>
<dbReference type="Gene3D" id="2.40.50.140">
    <property type="entry name" value="Nucleic acid-binding proteins"/>
    <property type="match status" value="6"/>
</dbReference>
<feature type="domain" description="S1 motif" evidence="10">
    <location>
        <begin position="70"/>
        <end position="133"/>
    </location>
</feature>
<evidence type="ECO:0000256" key="3">
    <source>
        <dbReference type="ARBA" id="ARBA00022884"/>
    </source>
</evidence>
<feature type="domain" description="S1 motif" evidence="10">
    <location>
        <begin position="151"/>
        <end position="217"/>
    </location>
</feature>
<evidence type="ECO:0000256" key="7">
    <source>
        <dbReference type="ARBA" id="ARBA00035293"/>
    </source>
</evidence>
<dbReference type="EMBL" id="VNWK01000020">
    <property type="protein sequence ID" value="TXJ95889.1"/>
    <property type="molecule type" value="Genomic_DNA"/>
</dbReference>
<name>A0A3A1NL38_9FLAO</name>
<dbReference type="GO" id="GO:0022627">
    <property type="term" value="C:cytosolic small ribosomal subunit"/>
    <property type="evidence" value="ECO:0007669"/>
    <property type="project" value="TreeGrafter"/>
</dbReference>
<evidence type="ECO:0000256" key="6">
    <source>
        <dbReference type="ARBA" id="ARBA00025604"/>
    </source>
</evidence>